<dbReference type="eggNOG" id="KOG0778">
    <property type="taxonomic scope" value="Eukaryota"/>
</dbReference>
<dbReference type="Proteomes" id="UP000008744">
    <property type="component" value="Unassembled WGS sequence"/>
</dbReference>
<keyword evidence="3" id="KW-0378">Hydrolase</keyword>
<dbReference type="PANTHER" id="PTHR12606">
    <property type="entry name" value="SENTRIN/SUMO-SPECIFIC PROTEASE"/>
    <property type="match status" value="1"/>
</dbReference>
<dbReference type="EMBL" id="CH479185">
    <property type="protein sequence ID" value="EDW38606.1"/>
    <property type="molecule type" value="Genomic_DNA"/>
</dbReference>
<evidence type="ECO:0000256" key="1">
    <source>
        <dbReference type="ARBA" id="ARBA00005234"/>
    </source>
</evidence>
<evidence type="ECO:0000256" key="4">
    <source>
        <dbReference type="ARBA" id="ARBA00022807"/>
    </source>
</evidence>
<dbReference type="OMA" id="ENTHDCG"/>
<dbReference type="STRING" id="7234.B4GM32"/>
<dbReference type="GO" id="GO:0005634">
    <property type="term" value="C:nucleus"/>
    <property type="evidence" value="ECO:0007669"/>
    <property type="project" value="TreeGrafter"/>
</dbReference>
<feature type="domain" description="Ubiquitin-like protease family profile" evidence="6">
    <location>
        <begin position="108"/>
        <end position="274"/>
    </location>
</feature>
<evidence type="ECO:0000256" key="3">
    <source>
        <dbReference type="ARBA" id="ARBA00022801"/>
    </source>
</evidence>
<dbReference type="HOGENOM" id="CLU_024324_2_2_1"/>
<dbReference type="SUPFAM" id="SSF54001">
    <property type="entry name" value="Cysteine proteinases"/>
    <property type="match status" value="1"/>
</dbReference>
<organism evidence="8">
    <name type="scientific">Drosophila persimilis</name>
    <name type="common">Fruit fly</name>
    <dbReference type="NCBI Taxonomy" id="7234"/>
    <lineage>
        <taxon>Eukaryota</taxon>
        <taxon>Metazoa</taxon>
        <taxon>Ecdysozoa</taxon>
        <taxon>Arthropoda</taxon>
        <taxon>Hexapoda</taxon>
        <taxon>Insecta</taxon>
        <taxon>Pterygota</taxon>
        <taxon>Neoptera</taxon>
        <taxon>Endopterygota</taxon>
        <taxon>Diptera</taxon>
        <taxon>Brachycera</taxon>
        <taxon>Muscomorpha</taxon>
        <taxon>Ephydroidea</taxon>
        <taxon>Drosophilidae</taxon>
        <taxon>Drosophila</taxon>
        <taxon>Sophophora</taxon>
    </lineage>
</organism>
<feature type="region of interest" description="Disordered" evidence="5">
    <location>
        <begin position="1"/>
        <end position="25"/>
    </location>
</feature>
<dbReference type="FunFam" id="3.40.395.10:FF:000001">
    <property type="entry name" value="Sentrin-specific protease 1"/>
    <property type="match status" value="1"/>
</dbReference>
<dbReference type="GO" id="GO:0080090">
    <property type="term" value="P:regulation of primary metabolic process"/>
    <property type="evidence" value="ECO:0007669"/>
    <property type="project" value="UniProtKB-ARBA"/>
</dbReference>
<evidence type="ECO:0000313" key="8">
    <source>
        <dbReference type="Proteomes" id="UP000008744"/>
    </source>
</evidence>
<keyword evidence="8" id="KW-1185">Reference proteome</keyword>
<dbReference type="InterPro" id="IPR038765">
    <property type="entry name" value="Papain-like_cys_pep_sf"/>
</dbReference>
<dbReference type="GO" id="GO:0060255">
    <property type="term" value="P:regulation of macromolecule metabolic process"/>
    <property type="evidence" value="ECO:0007669"/>
    <property type="project" value="UniProtKB-ARBA"/>
</dbReference>
<dbReference type="GO" id="GO:0016926">
    <property type="term" value="P:protein desumoylation"/>
    <property type="evidence" value="ECO:0007669"/>
    <property type="project" value="TreeGrafter"/>
</dbReference>
<dbReference type="InterPro" id="IPR003653">
    <property type="entry name" value="Peptidase_C48_C"/>
</dbReference>
<dbReference type="GO" id="GO:0006508">
    <property type="term" value="P:proteolysis"/>
    <property type="evidence" value="ECO:0007669"/>
    <property type="project" value="UniProtKB-KW"/>
</dbReference>
<dbReference type="Gene3D" id="3.40.395.10">
    <property type="entry name" value="Adenoviral Proteinase, Chain A"/>
    <property type="match status" value="1"/>
</dbReference>
<keyword evidence="2" id="KW-0645">Protease</keyword>
<keyword evidence="4" id="KW-0788">Thiol protease</keyword>
<comment type="similarity">
    <text evidence="1">Belongs to the peptidase C48 family.</text>
</comment>
<protein>
    <submittedName>
        <fullName evidence="7">GL12699</fullName>
    </submittedName>
</protein>
<dbReference type="SMR" id="B4GM32"/>
<evidence type="ECO:0000256" key="2">
    <source>
        <dbReference type="ARBA" id="ARBA00022670"/>
    </source>
</evidence>
<name>B4GM32_DROPE</name>
<gene>
    <name evidence="7" type="primary">Dper\GL12699</name>
    <name evidence="7" type="ORF">Dper_GL12699</name>
</gene>
<dbReference type="Pfam" id="PF02902">
    <property type="entry name" value="Peptidase_C48"/>
    <property type="match status" value="1"/>
</dbReference>
<proteinExistence type="inferred from homology"/>
<accession>B4GM32</accession>
<reference evidence="7 8" key="1">
    <citation type="journal article" date="2007" name="Nature">
        <title>Evolution of genes and genomes on the Drosophila phylogeny.</title>
        <authorList>
            <consortium name="Drosophila 12 Genomes Consortium"/>
            <person name="Clark A.G."/>
            <person name="Eisen M.B."/>
            <person name="Smith D.R."/>
            <person name="Bergman C.M."/>
            <person name="Oliver B."/>
            <person name="Markow T.A."/>
            <person name="Kaufman T.C."/>
            <person name="Kellis M."/>
            <person name="Gelbart W."/>
            <person name="Iyer V.N."/>
            <person name="Pollard D.A."/>
            <person name="Sackton T.B."/>
            <person name="Larracuente A.M."/>
            <person name="Singh N.D."/>
            <person name="Abad J.P."/>
            <person name="Abt D.N."/>
            <person name="Adryan B."/>
            <person name="Aguade M."/>
            <person name="Akashi H."/>
            <person name="Anderson W.W."/>
            <person name="Aquadro C.F."/>
            <person name="Ardell D.H."/>
            <person name="Arguello R."/>
            <person name="Artieri C.G."/>
            <person name="Barbash D.A."/>
            <person name="Barker D."/>
            <person name="Barsanti P."/>
            <person name="Batterham P."/>
            <person name="Batzoglou S."/>
            <person name="Begun D."/>
            <person name="Bhutkar A."/>
            <person name="Blanco E."/>
            <person name="Bosak S.A."/>
            <person name="Bradley R.K."/>
            <person name="Brand A.D."/>
            <person name="Brent M.R."/>
            <person name="Brooks A.N."/>
            <person name="Brown R.H."/>
            <person name="Butlin R.K."/>
            <person name="Caggese C."/>
            <person name="Calvi B.R."/>
            <person name="Bernardo de Carvalho A."/>
            <person name="Caspi A."/>
            <person name="Castrezana S."/>
            <person name="Celniker S.E."/>
            <person name="Chang J.L."/>
            <person name="Chapple C."/>
            <person name="Chatterji S."/>
            <person name="Chinwalla A."/>
            <person name="Civetta A."/>
            <person name="Clifton S.W."/>
            <person name="Comeron J.M."/>
            <person name="Costello J.C."/>
            <person name="Coyne J.A."/>
            <person name="Daub J."/>
            <person name="David R.G."/>
            <person name="Delcher A.L."/>
            <person name="Delehaunty K."/>
            <person name="Do C.B."/>
            <person name="Ebling H."/>
            <person name="Edwards K."/>
            <person name="Eickbush T."/>
            <person name="Evans J.D."/>
            <person name="Filipski A."/>
            <person name="Findeiss S."/>
            <person name="Freyhult E."/>
            <person name="Fulton L."/>
            <person name="Fulton R."/>
            <person name="Garcia A.C."/>
            <person name="Gardiner A."/>
            <person name="Garfield D.A."/>
            <person name="Garvin B.E."/>
            <person name="Gibson G."/>
            <person name="Gilbert D."/>
            <person name="Gnerre S."/>
            <person name="Godfrey J."/>
            <person name="Good R."/>
            <person name="Gotea V."/>
            <person name="Gravely B."/>
            <person name="Greenberg A.J."/>
            <person name="Griffiths-Jones S."/>
            <person name="Gross S."/>
            <person name="Guigo R."/>
            <person name="Gustafson E.A."/>
            <person name="Haerty W."/>
            <person name="Hahn M.W."/>
            <person name="Halligan D.L."/>
            <person name="Halpern A.L."/>
            <person name="Halter G.M."/>
            <person name="Han M.V."/>
            <person name="Heger A."/>
            <person name="Hillier L."/>
            <person name="Hinrichs A.S."/>
            <person name="Holmes I."/>
            <person name="Hoskins R.A."/>
            <person name="Hubisz M.J."/>
            <person name="Hultmark D."/>
            <person name="Huntley M.A."/>
            <person name="Jaffe D.B."/>
            <person name="Jagadeeshan S."/>
            <person name="Jeck W.R."/>
            <person name="Johnson J."/>
            <person name="Jones C.D."/>
            <person name="Jordan W.C."/>
            <person name="Karpen G.H."/>
            <person name="Kataoka E."/>
            <person name="Keightley P.D."/>
            <person name="Kheradpour P."/>
            <person name="Kirkness E.F."/>
            <person name="Koerich L.B."/>
            <person name="Kristiansen K."/>
            <person name="Kudrna D."/>
            <person name="Kulathinal R.J."/>
            <person name="Kumar S."/>
            <person name="Kwok R."/>
            <person name="Lander E."/>
            <person name="Langley C.H."/>
            <person name="Lapoint R."/>
            <person name="Lazzaro B.P."/>
            <person name="Lee S.J."/>
            <person name="Levesque L."/>
            <person name="Li R."/>
            <person name="Lin C.F."/>
            <person name="Lin M.F."/>
            <person name="Lindblad-Toh K."/>
            <person name="Llopart A."/>
            <person name="Long M."/>
            <person name="Low L."/>
            <person name="Lozovsky E."/>
            <person name="Lu J."/>
            <person name="Luo M."/>
            <person name="Machado C.A."/>
            <person name="Makalowski W."/>
            <person name="Marzo M."/>
            <person name="Matsuda M."/>
            <person name="Matzkin L."/>
            <person name="McAllister B."/>
            <person name="McBride C.S."/>
            <person name="McKernan B."/>
            <person name="McKernan K."/>
            <person name="Mendez-Lago M."/>
            <person name="Minx P."/>
            <person name="Mollenhauer M.U."/>
            <person name="Montooth K."/>
            <person name="Mount S.M."/>
            <person name="Mu X."/>
            <person name="Myers E."/>
            <person name="Negre B."/>
            <person name="Newfeld S."/>
            <person name="Nielsen R."/>
            <person name="Noor M.A."/>
            <person name="O'Grady P."/>
            <person name="Pachter L."/>
            <person name="Papaceit M."/>
            <person name="Parisi M.J."/>
            <person name="Parisi M."/>
            <person name="Parts L."/>
            <person name="Pedersen J.S."/>
            <person name="Pesole G."/>
            <person name="Phillippy A.M."/>
            <person name="Ponting C.P."/>
            <person name="Pop M."/>
            <person name="Porcelli D."/>
            <person name="Powell J.R."/>
            <person name="Prohaska S."/>
            <person name="Pruitt K."/>
            <person name="Puig M."/>
            <person name="Quesneville H."/>
            <person name="Ram K.R."/>
            <person name="Rand D."/>
            <person name="Rasmussen M.D."/>
            <person name="Reed L.K."/>
            <person name="Reenan R."/>
            <person name="Reily A."/>
            <person name="Remington K.A."/>
            <person name="Rieger T.T."/>
            <person name="Ritchie M.G."/>
            <person name="Robin C."/>
            <person name="Rogers Y.H."/>
            <person name="Rohde C."/>
            <person name="Rozas J."/>
            <person name="Rubenfield M.J."/>
            <person name="Ruiz A."/>
            <person name="Russo S."/>
            <person name="Salzberg S.L."/>
            <person name="Sanchez-Gracia A."/>
            <person name="Saranga D.J."/>
            <person name="Sato H."/>
            <person name="Schaeffer S.W."/>
            <person name="Schatz M.C."/>
            <person name="Schlenke T."/>
            <person name="Schwartz R."/>
            <person name="Segarra C."/>
            <person name="Singh R.S."/>
            <person name="Sirot L."/>
            <person name="Sirota M."/>
            <person name="Sisneros N.B."/>
            <person name="Smith C.D."/>
            <person name="Smith T.F."/>
            <person name="Spieth J."/>
            <person name="Stage D.E."/>
            <person name="Stark A."/>
            <person name="Stephan W."/>
            <person name="Strausberg R.L."/>
            <person name="Strempel S."/>
            <person name="Sturgill D."/>
            <person name="Sutton G."/>
            <person name="Sutton G.G."/>
            <person name="Tao W."/>
            <person name="Teichmann S."/>
            <person name="Tobari Y.N."/>
            <person name="Tomimura Y."/>
            <person name="Tsolas J.M."/>
            <person name="Valente V.L."/>
            <person name="Venter E."/>
            <person name="Venter J.C."/>
            <person name="Vicario S."/>
            <person name="Vieira F.G."/>
            <person name="Vilella A.J."/>
            <person name="Villasante A."/>
            <person name="Walenz B."/>
            <person name="Wang J."/>
            <person name="Wasserman M."/>
            <person name="Watts T."/>
            <person name="Wilson D."/>
            <person name="Wilson R.K."/>
            <person name="Wing R.A."/>
            <person name="Wolfner M.F."/>
            <person name="Wong A."/>
            <person name="Wong G.K."/>
            <person name="Wu C.I."/>
            <person name="Wu G."/>
            <person name="Yamamoto D."/>
            <person name="Yang H.P."/>
            <person name="Yang S.P."/>
            <person name="Yorke J.A."/>
            <person name="Yoshida K."/>
            <person name="Zdobnov E."/>
            <person name="Zhang P."/>
            <person name="Zhang Y."/>
            <person name="Zimin A.V."/>
            <person name="Baldwin J."/>
            <person name="Abdouelleil A."/>
            <person name="Abdulkadir J."/>
            <person name="Abebe A."/>
            <person name="Abera B."/>
            <person name="Abreu J."/>
            <person name="Acer S.C."/>
            <person name="Aftuck L."/>
            <person name="Alexander A."/>
            <person name="An P."/>
            <person name="Anderson E."/>
            <person name="Anderson S."/>
            <person name="Arachi H."/>
            <person name="Azer M."/>
            <person name="Bachantsang P."/>
            <person name="Barry A."/>
            <person name="Bayul T."/>
            <person name="Berlin A."/>
            <person name="Bessette D."/>
            <person name="Bloom T."/>
            <person name="Blye J."/>
            <person name="Boguslavskiy L."/>
            <person name="Bonnet C."/>
            <person name="Boukhgalter B."/>
            <person name="Bourzgui I."/>
            <person name="Brown A."/>
            <person name="Cahill P."/>
            <person name="Channer S."/>
            <person name="Cheshatsang Y."/>
            <person name="Chuda L."/>
            <person name="Citroen M."/>
            <person name="Collymore A."/>
            <person name="Cooke P."/>
            <person name="Costello M."/>
            <person name="D'Aco K."/>
            <person name="Daza R."/>
            <person name="De Haan G."/>
            <person name="DeGray S."/>
            <person name="DeMaso C."/>
            <person name="Dhargay N."/>
            <person name="Dooley K."/>
            <person name="Dooley E."/>
            <person name="Doricent M."/>
            <person name="Dorje P."/>
            <person name="Dorjee K."/>
            <person name="Dupes A."/>
            <person name="Elong R."/>
            <person name="Falk J."/>
            <person name="Farina A."/>
            <person name="Faro S."/>
            <person name="Ferguson D."/>
            <person name="Fisher S."/>
            <person name="Foley C.D."/>
            <person name="Franke A."/>
            <person name="Friedrich D."/>
            <person name="Gadbois L."/>
            <person name="Gearin G."/>
            <person name="Gearin C.R."/>
            <person name="Giannoukos G."/>
            <person name="Goode T."/>
            <person name="Graham J."/>
            <person name="Grandbois E."/>
            <person name="Grewal S."/>
            <person name="Gyaltsen K."/>
            <person name="Hafez N."/>
            <person name="Hagos B."/>
            <person name="Hall J."/>
            <person name="Henson C."/>
            <person name="Hollinger A."/>
            <person name="Honan T."/>
            <person name="Huard M.D."/>
            <person name="Hughes L."/>
            <person name="Hurhula B."/>
            <person name="Husby M.E."/>
            <person name="Kamat A."/>
            <person name="Kanga B."/>
            <person name="Kashin S."/>
            <person name="Khazanovich D."/>
            <person name="Kisner P."/>
            <person name="Lance K."/>
            <person name="Lara M."/>
            <person name="Lee W."/>
            <person name="Lennon N."/>
            <person name="Letendre F."/>
            <person name="LeVine R."/>
            <person name="Lipovsky A."/>
            <person name="Liu X."/>
            <person name="Liu J."/>
            <person name="Liu S."/>
            <person name="Lokyitsang T."/>
            <person name="Lokyitsang Y."/>
            <person name="Lubonja R."/>
            <person name="Lui A."/>
            <person name="MacDonald P."/>
            <person name="Magnisalis V."/>
            <person name="Maru K."/>
            <person name="Matthews C."/>
            <person name="McCusker W."/>
            <person name="McDonough S."/>
            <person name="Mehta T."/>
            <person name="Meldrim J."/>
            <person name="Meneus L."/>
            <person name="Mihai O."/>
            <person name="Mihalev A."/>
            <person name="Mihova T."/>
            <person name="Mittelman R."/>
            <person name="Mlenga V."/>
            <person name="Montmayeur A."/>
            <person name="Mulrain L."/>
            <person name="Navidi A."/>
            <person name="Naylor J."/>
            <person name="Negash T."/>
            <person name="Nguyen T."/>
            <person name="Nguyen N."/>
            <person name="Nicol R."/>
            <person name="Norbu C."/>
            <person name="Norbu N."/>
            <person name="Novod N."/>
            <person name="O'Neill B."/>
            <person name="Osman S."/>
            <person name="Markiewicz E."/>
            <person name="Oyono O.L."/>
            <person name="Patti C."/>
            <person name="Phunkhang P."/>
            <person name="Pierre F."/>
            <person name="Priest M."/>
            <person name="Raghuraman S."/>
            <person name="Rege F."/>
            <person name="Reyes R."/>
            <person name="Rise C."/>
            <person name="Rogov P."/>
            <person name="Ross K."/>
            <person name="Ryan E."/>
            <person name="Settipalli S."/>
            <person name="Shea T."/>
            <person name="Sherpa N."/>
            <person name="Shi L."/>
            <person name="Shih D."/>
            <person name="Sparrow T."/>
            <person name="Spaulding J."/>
            <person name="Stalker J."/>
            <person name="Stange-Thomann N."/>
            <person name="Stavropoulos S."/>
            <person name="Stone C."/>
            <person name="Strader C."/>
            <person name="Tesfaye S."/>
            <person name="Thomson T."/>
            <person name="Thoulutsang Y."/>
            <person name="Thoulutsang D."/>
            <person name="Topham K."/>
            <person name="Topping I."/>
            <person name="Tsamla T."/>
            <person name="Vassiliev H."/>
            <person name="Vo A."/>
            <person name="Wangchuk T."/>
            <person name="Wangdi T."/>
            <person name="Weiand M."/>
            <person name="Wilkinson J."/>
            <person name="Wilson A."/>
            <person name="Yadav S."/>
            <person name="Young G."/>
            <person name="Yu Q."/>
            <person name="Zembek L."/>
            <person name="Zhong D."/>
            <person name="Zimmer A."/>
            <person name="Zwirko Z."/>
            <person name="Jaffe D.B."/>
            <person name="Alvarez P."/>
            <person name="Brockman W."/>
            <person name="Butler J."/>
            <person name="Chin C."/>
            <person name="Gnerre S."/>
            <person name="Grabherr M."/>
            <person name="Kleber M."/>
            <person name="Mauceli E."/>
            <person name="MacCallum I."/>
        </authorList>
    </citation>
    <scope>NUCLEOTIDE SEQUENCE [LARGE SCALE GENOMIC DNA]</scope>
    <source>
        <strain evidence="8">MSH-3 / Tucson 14011-0111.49</strain>
    </source>
</reference>
<dbReference type="GO" id="GO:0016929">
    <property type="term" value="F:deSUMOylase activity"/>
    <property type="evidence" value="ECO:0007669"/>
    <property type="project" value="TreeGrafter"/>
</dbReference>
<evidence type="ECO:0000259" key="6">
    <source>
        <dbReference type="PROSITE" id="PS50600"/>
    </source>
</evidence>
<dbReference type="PhylomeDB" id="B4GM32"/>
<evidence type="ECO:0000256" key="5">
    <source>
        <dbReference type="SAM" id="MobiDB-lite"/>
    </source>
</evidence>
<sequence length="304" mass="35274">MDREEDIEEQDRSPPKMSRYTEAQPEEISVPINHSSLSLRVESTEQCSLSFLPFYSFELGTKNGNIQKAKNDAEKSMLFPLTEAQQIQIDSICSHTDEESIVIDKFKNPIQVKVLKILKSQNDWLNDKIINFYVDLISERSTRTSNPLPTVYTFSTFFVERFLTDGYKGVRRYTKKIDIFSYDMILIPENIKNIHWCMTIINLKEKTIRYYDSLGGGHDLLLQALTTYLAEESMDKRHVAYDIKEFSLETVEDMPRQENTHDCGVFACMAAEYVTRCQPLNFTQKDIPNLRSKMILEISSGRLL</sequence>
<dbReference type="AlphaFoldDB" id="B4GM32"/>
<dbReference type="OrthoDB" id="1939479at2759"/>
<evidence type="ECO:0000313" key="7">
    <source>
        <dbReference type="EMBL" id="EDW38606.1"/>
    </source>
</evidence>
<dbReference type="PANTHER" id="PTHR12606:SF141">
    <property type="entry name" value="GH15225P-RELATED"/>
    <property type="match status" value="1"/>
</dbReference>
<dbReference type="PROSITE" id="PS50600">
    <property type="entry name" value="ULP_PROTEASE"/>
    <property type="match status" value="1"/>
</dbReference>